<dbReference type="AlphaFoldDB" id="A0A2R4VWC2"/>
<feature type="compositionally biased region" description="Basic and acidic residues" evidence="1">
    <location>
        <begin position="126"/>
        <end position="135"/>
    </location>
</feature>
<keyword evidence="3" id="KW-1185">Reference proteome</keyword>
<gene>
    <name evidence="2" type="ORF">A6A40_26805</name>
</gene>
<reference evidence="2 3" key="1">
    <citation type="submission" date="2018-04" db="EMBL/GenBank/DDBJ databases">
        <title>Complete genome sequence of the nitrogen-fixing bacterium Azospirillum humicireducens type strain SgZ-5.</title>
        <authorList>
            <person name="Yu Z."/>
        </authorList>
    </citation>
    <scope>NUCLEOTIDE SEQUENCE [LARGE SCALE GENOMIC DNA]</scope>
    <source>
        <strain evidence="2 3">SgZ-5</strain>
        <plasmid evidence="2 3">pYZ5</plasmid>
    </source>
</reference>
<protein>
    <submittedName>
        <fullName evidence="2">Uncharacterized protein</fullName>
    </submittedName>
</protein>
<dbReference type="KEGG" id="ahu:A6A40_26805"/>
<accession>A0A2R4VWC2</accession>
<organism evidence="2 3">
    <name type="scientific">Azospirillum humicireducens</name>
    <dbReference type="NCBI Taxonomy" id="1226968"/>
    <lineage>
        <taxon>Bacteria</taxon>
        <taxon>Pseudomonadati</taxon>
        <taxon>Pseudomonadota</taxon>
        <taxon>Alphaproteobacteria</taxon>
        <taxon>Rhodospirillales</taxon>
        <taxon>Azospirillaceae</taxon>
        <taxon>Azospirillum</taxon>
    </lineage>
</organism>
<evidence type="ECO:0000313" key="2">
    <source>
        <dbReference type="EMBL" id="AWB08750.1"/>
    </source>
</evidence>
<geneLocation type="plasmid" evidence="2 3">
    <name>pYZ5</name>
</geneLocation>
<dbReference type="Proteomes" id="UP000077405">
    <property type="component" value="Plasmid pYZ5"/>
</dbReference>
<keyword evidence="2" id="KW-0614">Plasmid</keyword>
<name>A0A2R4VWC2_9PROT</name>
<feature type="region of interest" description="Disordered" evidence="1">
    <location>
        <begin position="108"/>
        <end position="135"/>
    </location>
</feature>
<evidence type="ECO:0000256" key="1">
    <source>
        <dbReference type="SAM" id="MobiDB-lite"/>
    </source>
</evidence>
<dbReference type="EMBL" id="CP028906">
    <property type="protein sequence ID" value="AWB08750.1"/>
    <property type="molecule type" value="Genomic_DNA"/>
</dbReference>
<proteinExistence type="predicted"/>
<sequence>MPRAPDQSMAMKRGKAGAADDAAIMQHTGRAGQRAGARAVVAACRPWPSAGRSEWSKSANTRLTASGSSCCTQWEACVRCSTCTVSHRAAAGIVGEAQAVLRQTVDAETVADPSPQPSSSQVGIVRRTEAEALRR</sequence>
<evidence type="ECO:0000313" key="3">
    <source>
        <dbReference type="Proteomes" id="UP000077405"/>
    </source>
</evidence>